<gene>
    <name evidence="5" type="ORF">KB893_015615</name>
    <name evidence="4" type="ORF">KB893_17425</name>
</gene>
<dbReference type="InterPro" id="IPR035093">
    <property type="entry name" value="RelE/ParE_toxin_dom_sf"/>
</dbReference>
<name>A0A8J7VVZ7_9GAMM</name>
<proteinExistence type="inferred from homology"/>
<evidence type="ECO:0000313" key="4">
    <source>
        <dbReference type="EMBL" id="MBR0564265.1"/>
    </source>
</evidence>
<evidence type="ECO:0000313" key="6">
    <source>
        <dbReference type="Proteomes" id="UP000675747"/>
    </source>
</evidence>
<dbReference type="PANTHER" id="PTHR33755:SF5">
    <property type="entry name" value="TYPE II TOXIN-ANTITOXIN SYSTEM RELE_PARE FAMILY TOXIN"/>
    <property type="match status" value="1"/>
</dbReference>
<comment type="similarity">
    <text evidence="1">Belongs to the RelE toxin family.</text>
</comment>
<keyword evidence="6" id="KW-1185">Reference proteome</keyword>
<feature type="region of interest" description="Disordered" evidence="3">
    <location>
        <begin position="1"/>
        <end position="32"/>
    </location>
</feature>
<dbReference type="Pfam" id="PF05016">
    <property type="entry name" value="ParE_toxin"/>
    <property type="match status" value="1"/>
</dbReference>
<keyword evidence="2" id="KW-1277">Toxin-antitoxin system</keyword>
<comment type="caution">
    <text evidence="4">The sequence shown here is derived from an EMBL/GenBank/DDBJ whole genome shotgun (WGS) entry which is preliminary data.</text>
</comment>
<evidence type="ECO:0000256" key="1">
    <source>
        <dbReference type="ARBA" id="ARBA00006226"/>
    </source>
</evidence>
<accession>A0A8J7VVZ7</accession>
<dbReference type="AlphaFoldDB" id="A0A8J7VVZ7"/>
<reference evidence="4" key="2">
    <citation type="submission" date="2021-04" db="EMBL/GenBank/DDBJ databases">
        <authorList>
            <person name="Karlyshev A.V."/>
        </authorList>
    </citation>
    <scope>NUCLEOTIDE SEQUENCE</scope>
    <source>
        <strain evidence="4">LMG 29479</strain>
    </source>
</reference>
<organism evidence="4">
    <name type="scientific">Coralloluteibacterium stylophorae</name>
    <dbReference type="NCBI Taxonomy" id="1776034"/>
    <lineage>
        <taxon>Bacteria</taxon>
        <taxon>Pseudomonadati</taxon>
        <taxon>Pseudomonadota</taxon>
        <taxon>Gammaproteobacteria</taxon>
        <taxon>Lysobacterales</taxon>
        <taxon>Lysobacteraceae</taxon>
        <taxon>Coralloluteibacterium</taxon>
    </lineage>
</organism>
<reference evidence="5 6" key="1">
    <citation type="journal article" date="2021" name="Microbiol. Resour. Announc.">
        <title>Draft Genome Sequence of Coralloluteibacterium stylophorae LMG 29479T.</title>
        <authorList>
            <person name="Karlyshev A.V."/>
            <person name="Kudryashova E.B."/>
            <person name="Ariskina E.V."/>
            <person name="Conroy A.P."/>
            <person name="Abidueva E.Y."/>
        </authorList>
    </citation>
    <scope>NUCLEOTIDE SEQUENCE [LARGE SCALE GENOMIC DNA]</scope>
    <source>
        <strain evidence="5 6">LMG 29479</strain>
    </source>
</reference>
<feature type="compositionally biased region" description="Basic residues" evidence="3">
    <location>
        <begin position="11"/>
        <end position="23"/>
    </location>
</feature>
<dbReference type="Proteomes" id="UP000675747">
    <property type="component" value="Unassembled WGS sequence"/>
</dbReference>
<evidence type="ECO:0000256" key="3">
    <source>
        <dbReference type="SAM" id="MobiDB-lite"/>
    </source>
</evidence>
<dbReference type="InterPro" id="IPR007712">
    <property type="entry name" value="RelE/ParE_toxin"/>
</dbReference>
<dbReference type="PANTHER" id="PTHR33755">
    <property type="entry name" value="TOXIN PARE1-RELATED"/>
    <property type="match status" value="1"/>
</dbReference>
<evidence type="ECO:0000256" key="2">
    <source>
        <dbReference type="ARBA" id="ARBA00022649"/>
    </source>
</evidence>
<dbReference type="Gene3D" id="3.30.2310.20">
    <property type="entry name" value="RelE-like"/>
    <property type="match status" value="1"/>
</dbReference>
<dbReference type="InterPro" id="IPR051803">
    <property type="entry name" value="TA_system_RelE-like_toxin"/>
</dbReference>
<protein>
    <submittedName>
        <fullName evidence="4">Type II toxin-antitoxin system RelE/ParE family toxin</fullName>
    </submittedName>
</protein>
<dbReference type="EMBL" id="JAGQFT020000012">
    <property type="protein sequence ID" value="MBS7458567.1"/>
    <property type="molecule type" value="Genomic_DNA"/>
</dbReference>
<dbReference type="EMBL" id="JAGQFT010000280">
    <property type="protein sequence ID" value="MBR0564265.1"/>
    <property type="molecule type" value="Genomic_DNA"/>
</dbReference>
<evidence type="ECO:0000313" key="5">
    <source>
        <dbReference type="EMBL" id="MBS7458567.1"/>
    </source>
</evidence>
<sequence length="137" mass="16291">MGRSGRAHRDDHRHRGWPGRQHRRPSDRQCRGPARVRLARRVAWTDRAKARPGQIHHYIAQDKPIDAERVIDRLTRRVAQLAEHPRSGRVVEKYHREDLRELIDAPYRIVYLILADRIDILTVRDSRRVLPRRLADL</sequence>